<accession>A0A371FZP6</accession>
<dbReference type="PANTHER" id="PTHR31170">
    <property type="entry name" value="BNAC04G53230D PROTEIN"/>
    <property type="match status" value="1"/>
</dbReference>
<comment type="caution">
    <text evidence="3">The sequence shown here is derived from an EMBL/GenBank/DDBJ whole genome shotgun (WGS) entry which is preliminary data.</text>
</comment>
<evidence type="ECO:0000313" key="4">
    <source>
        <dbReference type="Proteomes" id="UP000257109"/>
    </source>
</evidence>
<dbReference type="EMBL" id="QJKJ01007248">
    <property type="protein sequence ID" value="RDX83785.1"/>
    <property type="molecule type" value="Genomic_DNA"/>
</dbReference>
<proteinExistence type="predicted"/>
<feature type="transmembrane region" description="Helical" evidence="2">
    <location>
        <begin position="441"/>
        <end position="462"/>
    </location>
</feature>
<organism evidence="3 4">
    <name type="scientific">Mucuna pruriens</name>
    <name type="common">Velvet bean</name>
    <name type="synonym">Dolichos pruriens</name>
    <dbReference type="NCBI Taxonomy" id="157652"/>
    <lineage>
        <taxon>Eukaryota</taxon>
        <taxon>Viridiplantae</taxon>
        <taxon>Streptophyta</taxon>
        <taxon>Embryophyta</taxon>
        <taxon>Tracheophyta</taxon>
        <taxon>Spermatophyta</taxon>
        <taxon>Magnoliopsida</taxon>
        <taxon>eudicotyledons</taxon>
        <taxon>Gunneridae</taxon>
        <taxon>Pentapetalae</taxon>
        <taxon>rosids</taxon>
        <taxon>fabids</taxon>
        <taxon>Fabales</taxon>
        <taxon>Fabaceae</taxon>
        <taxon>Papilionoideae</taxon>
        <taxon>50 kb inversion clade</taxon>
        <taxon>NPAAA clade</taxon>
        <taxon>indigoferoid/millettioid clade</taxon>
        <taxon>Phaseoleae</taxon>
        <taxon>Mucuna</taxon>
    </lineage>
</organism>
<evidence type="ECO:0000313" key="3">
    <source>
        <dbReference type="EMBL" id="RDX83785.1"/>
    </source>
</evidence>
<dbReference type="Pfam" id="PF03140">
    <property type="entry name" value="DUF247"/>
    <property type="match status" value="1"/>
</dbReference>
<dbReference type="AlphaFoldDB" id="A0A371FZP6"/>
<evidence type="ECO:0000256" key="2">
    <source>
        <dbReference type="SAM" id="Phobius"/>
    </source>
</evidence>
<dbReference type="PANTHER" id="PTHR31170:SF9">
    <property type="entry name" value="PROTEIN, PUTATIVE (DUF247)-RELATED"/>
    <property type="match status" value="1"/>
</dbReference>
<name>A0A371FZP6_MUCPR</name>
<sequence>MPNANSTNEFEMVKHIIYIPVLEELRLSECSIYKVPCNLREENKEAYNPRCISIGPIHLGKKELEPMQEHKLRYYHFFCTRVSNEQAMKNYKKKLNSKEQEIRQCYANKFDISNEKFVDMMLLDAVFIMELLLTNCPRSNSSNPTESVPDRLNNDLISKQSWLRRNITRDMILLENQIPFFVLQILYDDVVPVKNKKQDGFFNLAFEYFALYDTQMNFSDETKKQYLCCLSNTSKEPCNSTTRDTSPKHFTDLIRNSYLIPTHENKWVGTDHVLRTATKLQESGLSFEKVEKRRLLDINFERKPILSFFLCFGCFPCMKHCKARFRIPQLKVNHTTECVFRNLIAFEQCHYPDKPYICNYVSLIDSLIHTRLDVELLVEKEVIVHELGSDKEVATLVNGLSKHVVTNSTRYGKIINDLNDHYMNDWNHTVAALRLVYFRDLWRASSTVVGIAVLVFTAFQFVRALRALF</sequence>
<protein>
    <submittedName>
        <fullName evidence="3">UPF0481 protein</fullName>
    </submittedName>
</protein>
<dbReference type="OrthoDB" id="591587at2759"/>
<keyword evidence="2" id="KW-0472">Membrane</keyword>
<keyword evidence="2" id="KW-1133">Transmembrane helix</keyword>
<keyword evidence="1" id="KW-0175">Coiled coil</keyword>
<gene>
    <name evidence="3" type="ORF">CR513_35261</name>
</gene>
<dbReference type="InterPro" id="IPR004158">
    <property type="entry name" value="DUF247_pln"/>
</dbReference>
<evidence type="ECO:0000256" key="1">
    <source>
        <dbReference type="SAM" id="Coils"/>
    </source>
</evidence>
<dbReference type="STRING" id="157652.A0A371FZP6"/>
<reference evidence="3" key="1">
    <citation type="submission" date="2018-05" db="EMBL/GenBank/DDBJ databases">
        <title>Draft genome of Mucuna pruriens seed.</title>
        <authorList>
            <person name="Nnadi N.E."/>
            <person name="Vos R."/>
            <person name="Hasami M.H."/>
            <person name="Devisetty U.K."/>
            <person name="Aguiy J.C."/>
        </authorList>
    </citation>
    <scope>NUCLEOTIDE SEQUENCE [LARGE SCALE GENOMIC DNA]</scope>
    <source>
        <strain evidence="3">JCA_2017</strain>
    </source>
</reference>
<keyword evidence="4" id="KW-1185">Reference proteome</keyword>
<feature type="coiled-coil region" evidence="1">
    <location>
        <begin position="81"/>
        <end position="108"/>
    </location>
</feature>
<keyword evidence="2" id="KW-0812">Transmembrane</keyword>
<feature type="non-terminal residue" evidence="3">
    <location>
        <position position="1"/>
    </location>
</feature>
<dbReference type="Proteomes" id="UP000257109">
    <property type="component" value="Unassembled WGS sequence"/>
</dbReference>